<evidence type="ECO:0000256" key="3">
    <source>
        <dbReference type="ARBA" id="ARBA00023098"/>
    </source>
</evidence>
<keyword evidence="1" id="KW-0444">Lipid biosynthesis</keyword>
<dbReference type="PANTHER" id="PTHR38764:SF1">
    <property type="entry name" value="ACYL CARRIER PROTEIN PHOSPHODIESTERASE"/>
    <property type="match status" value="1"/>
</dbReference>
<name>A0A7W2YJP0_9GAMM</name>
<keyword evidence="3" id="KW-0443">Lipid metabolism</keyword>
<accession>A0A7W2YJP0</accession>
<dbReference type="GO" id="GO:0008770">
    <property type="term" value="F:[acyl-carrier-protein] phosphodiesterase activity"/>
    <property type="evidence" value="ECO:0007669"/>
    <property type="project" value="InterPro"/>
</dbReference>
<dbReference type="GO" id="GO:0006633">
    <property type="term" value="P:fatty acid biosynthetic process"/>
    <property type="evidence" value="ECO:0007669"/>
    <property type="project" value="UniProtKB-KW"/>
</dbReference>
<dbReference type="Proteomes" id="UP000539350">
    <property type="component" value="Unassembled WGS sequence"/>
</dbReference>
<evidence type="ECO:0000313" key="5">
    <source>
        <dbReference type="EMBL" id="MBA6413272.1"/>
    </source>
</evidence>
<comment type="caution">
    <text evidence="5">The sequence shown here is derived from an EMBL/GenBank/DDBJ whole genome shotgun (WGS) entry which is preliminary data.</text>
</comment>
<dbReference type="AlphaFoldDB" id="A0A7W2YJP0"/>
<keyword evidence="6" id="KW-1185">Reference proteome</keyword>
<dbReference type="EMBL" id="JACFXU010000014">
    <property type="protein sequence ID" value="MBA6413272.1"/>
    <property type="molecule type" value="Genomic_DNA"/>
</dbReference>
<evidence type="ECO:0000256" key="4">
    <source>
        <dbReference type="ARBA" id="ARBA00023160"/>
    </source>
</evidence>
<protein>
    <submittedName>
        <fullName evidence="5">DUF479 domain-containing protein</fullName>
    </submittedName>
</protein>
<evidence type="ECO:0000256" key="1">
    <source>
        <dbReference type="ARBA" id="ARBA00022516"/>
    </source>
</evidence>
<sequence length="197" mass="22772">MNFLAHFQLAWPDPGLVAGALDGEYRKGLLRGELSSDLEAGIRLHRRIDAYTDHHPLICELRRQFPSHLRRYAGILIDLSFDYFLTHHWQRYSELTLSSFNRSTYQLLQAREAELSPGASRMLTRLLDYDILNCYHRWDAVTGSAAQIGTRLRRGNPLEGIAEDLEALRHTLELTFLDFYPELAAFSAEQRQQLNQV</sequence>
<dbReference type="PANTHER" id="PTHR38764">
    <property type="entry name" value="ACYL CARRIER PROTEIN PHOSPHODIESTERASE"/>
    <property type="match status" value="1"/>
</dbReference>
<evidence type="ECO:0000313" key="6">
    <source>
        <dbReference type="Proteomes" id="UP000539350"/>
    </source>
</evidence>
<keyword evidence="2" id="KW-0378">Hydrolase</keyword>
<dbReference type="Pfam" id="PF04336">
    <property type="entry name" value="ACP_PD"/>
    <property type="match status" value="1"/>
</dbReference>
<reference evidence="5 6" key="1">
    <citation type="submission" date="2020-07" db="EMBL/GenBank/DDBJ databases">
        <title>Halieaceae bacterium, F7430, whole genome shotgun sequencing project.</title>
        <authorList>
            <person name="Jiang S."/>
            <person name="Liu Z.W."/>
            <person name="Du Z.J."/>
        </authorList>
    </citation>
    <scope>NUCLEOTIDE SEQUENCE [LARGE SCALE GENOMIC DNA]</scope>
    <source>
        <strain evidence="5 6">F7430</strain>
    </source>
</reference>
<proteinExistence type="predicted"/>
<dbReference type="RefSeq" id="WP_182172189.1">
    <property type="nucleotide sequence ID" value="NZ_JACFXU010000014.1"/>
</dbReference>
<keyword evidence="4" id="KW-0275">Fatty acid biosynthesis</keyword>
<evidence type="ECO:0000256" key="2">
    <source>
        <dbReference type="ARBA" id="ARBA00022801"/>
    </source>
</evidence>
<dbReference type="InterPro" id="IPR007431">
    <property type="entry name" value="ACP_PD"/>
</dbReference>
<organism evidence="5 6">
    <name type="scientific">Sediminihaliea albiluteola</name>
    <dbReference type="NCBI Taxonomy" id="2758564"/>
    <lineage>
        <taxon>Bacteria</taxon>
        <taxon>Pseudomonadati</taxon>
        <taxon>Pseudomonadota</taxon>
        <taxon>Gammaproteobacteria</taxon>
        <taxon>Cellvibrionales</taxon>
        <taxon>Halieaceae</taxon>
        <taxon>Sediminihaliea</taxon>
    </lineage>
</organism>
<keyword evidence="4" id="KW-0276">Fatty acid metabolism</keyword>
<gene>
    <name evidence="5" type="ORF">H2508_09140</name>
</gene>